<dbReference type="STRING" id="74031.SAMN04488077_11829"/>
<comment type="caution">
    <text evidence="10">The sequence shown here is derived from an EMBL/GenBank/DDBJ whole genome shotgun (WGS) entry which is preliminary data.</text>
</comment>
<dbReference type="NCBIfam" id="NF009732">
    <property type="entry name" value="PRK13255.1"/>
    <property type="match status" value="1"/>
</dbReference>
<keyword evidence="6 9" id="KW-0489">Methyltransferase</keyword>
<keyword evidence="11" id="KW-1185">Reference proteome</keyword>
<dbReference type="InterPro" id="IPR029063">
    <property type="entry name" value="SAM-dependent_MTases_sf"/>
</dbReference>
<dbReference type="GO" id="GO:0008119">
    <property type="term" value="F:thiopurine S-methyltransferase activity"/>
    <property type="evidence" value="ECO:0007669"/>
    <property type="project" value="UniProtKB-UniRule"/>
</dbReference>
<comment type="subcellular location">
    <subcellularLocation>
        <location evidence="2 9">Cytoplasm</location>
    </subcellularLocation>
</comment>
<reference evidence="11" key="1">
    <citation type="submission" date="2015-07" db="EMBL/GenBank/DDBJ databases">
        <title>Draft Genome Sequence of Roseovarius tolerans EL-164, a producer of N-Acylated Alanine Methyl Esters (NAMEs).</title>
        <authorList>
            <person name="Voget S."/>
            <person name="Bruns H."/>
            <person name="Wagner-Doebler I."/>
            <person name="Schulz S."/>
            <person name="Daniel R."/>
        </authorList>
    </citation>
    <scope>NUCLEOTIDE SEQUENCE [LARGE SCALE GENOMIC DNA]</scope>
    <source>
        <strain evidence="11">EL-164</strain>
    </source>
</reference>
<feature type="binding site" evidence="9">
    <location>
        <position position="66"/>
    </location>
    <ligand>
        <name>S-adenosyl-L-methionine</name>
        <dbReference type="ChEBI" id="CHEBI:59789"/>
    </ligand>
</feature>
<dbReference type="GO" id="GO:0032259">
    <property type="term" value="P:methylation"/>
    <property type="evidence" value="ECO:0007669"/>
    <property type="project" value="UniProtKB-KW"/>
</dbReference>
<dbReference type="PIRSF" id="PIRSF023956">
    <property type="entry name" value="Thiopurine_S-methyltransferase"/>
    <property type="match status" value="1"/>
</dbReference>
<dbReference type="InterPro" id="IPR022474">
    <property type="entry name" value="Thiopur_S-MeTfrase_Se/Te_detox"/>
</dbReference>
<dbReference type="Proteomes" id="UP000037046">
    <property type="component" value="Unassembled WGS sequence"/>
</dbReference>
<protein>
    <recommendedName>
        <fullName evidence="4 9">Thiopurine S-methyltransferase</fullName>
        <ecNumber evidence="4 9">2.1.1.67</ecNumber>
    </recommendedName>
    <alternativeName>
        <fullName evidence="9">Thiopurine methyltransferase</fullName>
    </alternativeName>
</protein>
<evidence type="ECO:0000256" key="6">
    <source>
        <dbReference type="ARBA" id="ARBA00022603"/>
    </source>
</evidence>
<dbReference type="Pfam" id="PF05724">
    <property type="entry name" value="TPMT"/>
    <property type="match status" value="1"/>
</dbReference>
<feature type="binding site" evidence="9">
    <location>
        <position position="45"/>
    </location>
    <ligand>
        <name>S-adenosyl-L-methionine</name>
        <dbReference type="ChEBI" id="CHEBI:59789"/>
    </ligand>
</feature>
<evidence type="ECO:0000256" key="9">
    <source>
        <dbReference type="HAMAP-Rule" id="MF_00812"/>
    </source>
</evidence>
<dbReference type="PROSITE" id="PS51585">
    <property type="entry name" value="SAM_MT_TPMT"/>
    <property type="match status" value="1"/>
</dbReference>
<keyword evidence="5 9" id="KW-0963">Cytoplasm</keyword>
<keyword evidence="7 9" id="KW-0808">Transferase</keyword>
<evidence type="ECO:0000313" key="11">
    <source>
        <dbReference type="Proteomes" id="UP000037046"/>
    </source>
</evidence>
<dbReference type="InterPro" id="IPR008854">
    <property type="entry name" value="TPMT"/>
</dbReference>
<accession>A0A0L6CRV5</accession>
<dbReference type="NCBIfam" id="TIGR03840">
    <property type="entry name" value="TMPT_Se_Te"/>
    <property type="match status" value="1"/>
</dbReference>
<organism evidence="10 11">
    <name type="scientific">Roseovarius tolerans</name>
    <dbReference type="NCBI Taxonomy" id="74031"/>
    <lineage>
        <taxon>Bacteria</taxon>
        <taxon>Pseudomonadati</taxon>
        <taxon>Pseudomonadota</taxon>
        <taxon>Alphaproteobacteria</taxon>
        <taxon>Rhodobacterales</taxon>
        <taxon>Roseobacteraceae</taxon>
        <taxon>Roseovarius</taxon>
    </lineage>
</organism>
<dbReference type="FunFam" id="3.40.50.150:FF:000101">
    <property type="entry name" value="Thiopurine S-methyltransferase"/>
    <property type="match status" value="1"/>
</dbReference>
<evidence type="ECO:0000256" key="2">
    <source>
        <dbReference type="ARBA" id="ARBA00004496"/>
    </source>
</evidence>
<dbReference type="EMBL" id="LGVV01000050">
    <property type="protein sequence ID" value="KNX40492.1"/>
    <property type="molecule type" value="Genomic_DNA"/>
</dbReference>
<evidence type="ECO:0000256" key="1">
    <source>
        <dbReference type="ARBA" id="ARBA00000903"/>
    </source>
</evidence>
<dbReference type="PANTHER" id="PTHR10259:SF11">
    <property type="entry name" value="THIOPURINE S-METHYLTRANSFERASE"/>
    <property type="match status" value="1"/>
</dbReference>
<evidence type="ECO:0000256" key="5">
    <source>
        <dbReference type="ARBA" id="ARBA00022490"/>
    </source>
</evidence>
<name>A0A0L6CRV5_9RHOB</name>
<dbReference type="SUPFAM" id="SSF53335">
    <property type="entry name" value="S-adenosyl-L-methionine-dependent methyltransferases"/>
    <property type="match status" value="1"/>
</dbReference>
<comment type="catalytic activity">
    <reaction evidence="1 9">
        <text>S-adenosyl-L-methionine + a thiopurine = S-adenosyl-L-homocysteine + a thiopurine S-methylether.</text>
        <dbReference type="EC" id="2.1.1.67"/>
    </reaction>
</comment>
<gene>
    <name evidence="9 10" type="primary">tpm</name>
    <name evidence="10" type="ORF">ROTO_29420</name>
</gene>
<comment type="similarity">
    <text evidence="3 9">Belongs to the class I-like SAM-binding methyltransferase superfamily. TPMT family.</text>
</comment>
<dbReference type="PANTHER" id="PTHR10259">
    <property type="entry name" value="THIOPURINE S-METHYLTRANSFERASE"/>
    <property type="match status" value="1"/>
</dbReference>
<sequence>MDAKFWHDRWQEGRLGFHEGKVNRMLEAHFHALGLTQGQRVFLPLSGKAIDIPWLLSKGYSVAGVELSEIAVRDLFSEMGVTPEITDTGRHRRYAAEYVDIFVGDIFELSASVVGPVHAVYDRAALVALPEDMRARYAAHLAGITECAPQLLVTFEYDQSAMAGPPFSIPEQEVARCHGERFTINVLTDQDVPGGLKGVVAAREKALILRPV</sequence>
<evidence type="ECO:0000256" key="4">
    <source>
        <dbReference type="ARBA" id="ARBA00011905"/>
    </source>
</evidence>
<dbReference type="OrthoDB" id="9778208at2"/>
<evidence type="ECO:0000313" key="10">
    <source>
        <dbReference type="EMBL" id="KNX40492.1"/>
    </source>
</evidence>
<keyword evidence="8 9" id="KW-0949">S-adenosyl-L-methionine</keyword>
<dbReference type="GO" id="GO:0005737">
    <property type="term" value="C:cytoplasm"/>
    <property type="evidence" value="ECO:0007669"/>
    <property type="project" value="UniProtKB-SubCell"/>
</dbReference>
<proteinExistence type="inferred from homology"/>
<evidence type="ECO:0000256" key="3">
    <source>
        <dbReference type="ARBA" id="ARBA00008145"/>
    </source>
</evidence>
<dbReference type="Gene3D" id="3.40.50.150">
    <property type="entry name" value="Vaccinia Virus protein VP39"/>
    <property type="match status" value="1"/>
</dbReference>
<dbReference type="HAMAP" id="MF_00812">
    <property type="entry name" value="Thiopur_methtran"/>
    <property type="match status" value="1"/>
</dbReference>
<dbReference type="AlphaFoldDB" id="A0A0L6CRV5"/>
<dbReference type="PATRIC" id="fig|74031.6.peg.2996"/>
<feature type="binding site" evidence="9">
    <location>
        <position position="123"/>
    </location>
    <ligand>
        <name>S-adenosyl-L-methionine</name>
        <dbReference type="ChEBI" id="CHEBI:59789"/>
    </ligand>
</feature>
<dbReference type="RefSeq" id="WP_050663791.1">
    <property type="nucleotide sequence ID" value="NZ_CP118494.1"/>
</dbReference>
<dbReference type="GO" id="GO:0010038">
    <property type="term" value="P:response to metal ion"/>
    <property type="evidence" value="ECO:0007669"/>
    <property type="project" value="InterPro"/>
</dbReference>
<evidence type="ECO:0000256" key="8">
    <source>
        <dbReference type="ARBA" id="ARBA00022691"/>
    </source>
</evidence>
<dbReference type="InterPro" id="IPR025835">
    <property type="entry name" value="Thiopurine_S-MeTrfase"/>
</dbReference>
<feature type="binding site" evidence="9">
    <location>
        <position position="10"/>
    </location>
    <ligand>
        <name>S-adenosyl-L-methionine</name>
        <dbReference type="ChEBI" id="CHEBI:59789"/>
    </ligand>
</feature>
<dbReference type="EC" id="2.1.1.67" evidence="4 9"/>
<evidence type="ECO:0000256" key="7">
    <source>
        <dbReference type="ARBA" id="ARBA00022679"/>
    </source>
</evidence>